<dbReference type="GO" id="GO:0004674">
    <property type="term" value="F:protein serine/threonine kinase activity"/>
    <property type="evidence" value="ECO:0007669"/>
    <property type="project" value="UniProtKB-KW"/>
</dbReference>
<keyword evidence="7" id="KW-0723">Serine/threonine-protein kinase</keyword>
<dbReference type="Pfam" id="PF00069">
    <property type="entry name" value="Pkinase"/>
    <property type="match status" value="1"/>
</dbReference>
<dbReference type="CDD" id="cd14014">
    <property type="entry name" value="STKc_PknB_like"/>
    <property type="match status" value="1"/>
</dbReference>
<reference evidence="7" key="1">
    <citation type="journal article" date="2020" name="mSystems">
        <title>Genome- and Community-Level Interaction Insights into Carbon Utilization and Element Cycling Functions of Hydrothermarchaeota in Hydrothermal Sediment.</title>
        <authorList>
            <person name="Zhou Z."/>
            <person name="Liu Y."/>
            <person name="Xu W."/>
            <person name="Pan J."/>
            <person name="Luo Z.H."/>
            <person name="Li M."/>
        </authorList>
    </citation>
    <scope>NUCLEOTIDE SEQUENCE [LARGE SCALE GENOMIC DNA]</scope>
    <source>
        <strain evidence="7">SpSt-609</strain>
    </source>
</reference>
<dbReference type="EMBL" id="DSZY01000027">
    <property type="protein sequence ID" value="HGU40609.1"/>
    <property type="molecule type" value="Genomic_DNA"/>
</dbReference>
<keyword evidence="5" id="KW-0067">ATP-binding</keyword>
<evidence type="ECO:0000256" key="2">
    <source>
        <dbReference type="ARBA" id="ARBA00022679"/>
    </source>
</evidence>
<dbReference type="Gene3D" id="1.10.510.10">
    <property type="entry name" value="Transferase(Phosphotransferase) domain 1"/>
    <property type="match status" value="1"/>
</dbReference>
<dbReference type="InterPro" id="IPR050660">
    <property type="entry name" value="NEK_Ser/Thr_kinase"/>
</dbReference>
<gene>
    <name evidence="7" type="ORF">ENT77_05370</name>
</gene>
<sequence>MSGVKNSDQEILKIGENILKIRKGNREILVPEMIGNRYIVEGVLSASSGFGLILFARDLHVFGRKVLIKARDYKGKIKRENLDNRELIAKARSEIEFELKVLEVIRQINVPNTPVLRDWIKGYCPSINWPEGYVIPGKPYLNDLAYDEPYIVLQYVEGEPLSEYLEKNMRSMDLNSPEWIKIVLSLSKQLLKMFRKMYAVGTNHEKIKCIVYQDLKPENIIVTPSKNFVLIDFGGVAVISKNGRIANYGVSTPGYLAPEVEDRSMKDKFDHRADIYSLGVLMYQMLTGIHPQTTMTLKSQVANLDYNKLSSLPRIKAIIQKATKKNPDERYQTPDEMLEDIREAFNALGSASKSHV</sequence>
<keyword evidence="2" id="KW-0808">Transferase</keyword>
<dbReference type="PROSITE" id="PS50011">
    <property type="entry name" value="PROTEIN_KINASE_DOM"/>
    <property type="match status" value="1"/>
</dbReference>
<evidence type="ECO:0000256" key="3">
    <source>
        <dbReference type="ARBA" id="ARBA00022741"/>
    </source>
</evidence>
<dbReference type="SUPFAM" id="SSF56112">
    <property type="entry name" value="Protein kinase-like (PK-like)"/>
    <property type="match status" value="1"/>
</dbReference>
<name>A0A7C4GF36_9BACT</name>
<dbReference type="AlphaFoldDB" id="A0A7C4GF36"/>
<evidence type="ECO:0000259" key="6">
    <source>
        <dbReference type="PROSITE" id="PS50011"/>
    </source>
</evidence>
<dbReference type="EC" id="2.7.11.1" evidence="1"/>
<evidence type="ECO:0000256" key="5">
    <source>
        <dbReference type="ARBA" id="ARBA00022840"/>
    </source>
</evidence>
<keyword evidence="3" id="KW-0547">Nucleotide-binding</keyword>
<dbReference type="PROSITE" id="PS00108">
    <property type="entry name" value="PROTEIN_KINASE_ST"/>
    <property type="match status" value="1"/>
</dbReference>
<protein>
    <recommendedName>
        <fullName evidence="1">non-specific serine/threonine protein kinase</fullName>
        <ecNumber evidence="1">2.7.11.1</ecNumber>
    </recommendedName>
</protein>
<dbReference type="InterPro" id="IPR008271">
    <property type="entry name" value="Ser/Thr_kinase_AS"/>
</dbReference>
<proteinExistence type="predicted"/>
<dbReference type="InterPro" id="IPR000719">
    <property type="entry name" value="Prot_kinase_dom"/>
</dbReference>
<dbReference type="PANTHER" id="PTHR43671:SF13">
    <property type="entry name" value="SERINE_THREONINE-PROTEIN KINASE NEK2"/>
    <property type="match status" value="1"/>
</dbReference>
<dbReference type="InterPro" id="IPR011009">
    <property type="entry name" value="Kinase-like_dom_sf"/>
</dbReference>
<evidence type="ECO:0000256" key="4">
    <source>
        <dbReference type="ARBA" id="ARBA00022777"/>
    </source>
</evidence>
<keyword evidence="4 7" id="KW-0418">Kinase</keyword>
<dbReference type="GO" id="GO:0005524">
    <property type="term" value="F:ATP binding"/>
    <property type="evidence" value="ECO:0007669"/>
    <property type="project" value="UniProtKB-KW"/>
</dbReference>
<comment type="caution">
    <text evidence="7">The sequence shown here is derived from an EMBL/GenBank/DDBJ whole genome shotgun (WGS) entry which is preliminary data.</text>
</comment>
<organism evidence="7">
    <name type="scientific">Fervidobacterium thailandense</name>
    <dbReference type="NCBI Taxonomy" id="1008305"/>
    <lineage>
        <taxon>Bacteria</taxon>
        <taxon>Thermotogati</taxon>
        <taxon>Thermotogota</taxon>
        <taxon>Thermotogae</taxon>
        <taxon>Thermotogales</taxon>
        <taxon>Fervidobacteriaceae</taxon>
        <taxon>Fervidobacterium</taxon>
    </lineage>
</organism>
<evidence type="ECO:0000313" key="7">
    <source>
        <dbReference type="EMBL" id="HGU40609.1"/>
    </source>
</evidence>
<dbReference type="SMART" id="SM00220">
    <property type="entry name" value="S_TKc"/>
    <property type="match status" value="1"/>
</dbReference>
<dbReference type="PANTHER" id="PTHR43671">
    <property type="entry name" value="SERINE/THREONINE-PROTEIN KINASE NEK"/>
    <property type="match status" value="1"/>
</dbReference>
<evidence type="ECO:0000256" key="1">
    <source>
        <dbReference type="ARBA" id="ARBA00012513"/>
    </source>
</evidence>
<feature type="domain" description="Protein kinase" evidence="6">
    <location>
        <begin position="39"/>
        <end position="345"/>
    </location>
</feature>
<accession>A0A7C4GF36</accession>